<feature type="region of interest" description="Disordered" evidence="8">
    <location>
        <begin position="1"/>
        <end position="28"/>
    </location>
</feature>
<organism evidence="9 10">
    <name type="scientific">Micromonospora ureilytica</name>
    <dbReference type="NCBI Taxonomy" id="709868"/>
    <lineage>
        <taxon>Bacteria</taxon>
        <taxon>Bacillati</taxon>
        <taxon>Actinomycetota</taxon>
        <taxon>Actinomycetes</taxon>
        <taxon>Micromonosporales</taxon>
        <taxon>Micromonosporaceae</taxon>
        <taxon>Micromonospora</taxon>
    </lineage>
</organism>
<dbReference type="PANTHER" id="PTHR38050:SF2">
    <property type="entry name" value="FERULOYL ESTERASE C-RELATED"/>
    <property type="match status" value="1"/>
</dbReference>
<dbReference type="Gene3D" id="3.40.50.1820">
    <property type="entry name" value="alpha/beta hydrolase"/>
    <property type="match status" value="1"/>
</dbReference>
<dbReference type="GO" id="GO:0030600">
    <property type="term" value="F:feruloyl esterase activity"/>
    <property type="evidence" value="ECO:0007669"/>
    <property type="project" value="InterPro"/>
</dbReference>
<evidence type="ECO:0000256" key="8">
    <source>
        <dbReference type="SAM" id="MobiDB-lite"/>
    </source>
</evidence>
<keyword evidence="2" id="KW-0964">Secreted</keyword>
<evidence type="ECO:0000256" key="1">
    <source>
        <dbReference type="ARBA" id="ARBA00004613"/>
    </source>
</evidence>
<dbReference type="EMBL" id="QDGB01000205">
    <property type="protein sequence ID" value="RQX18070.1"/>
    <property type="molecule type" value="Genomic_DNA"/>
</dbReference>
<comment type="subcellular location">
    <subcellularLocation>
        <location evidence="1">Secreted</location>
    </subcellularLocation>
</comment>
<keyword evidence="5" id="KW-0378">Hydrolase</keyword>
<accession>A0A3N9XYR4</accession>
<reference evidence="9 10" key="1">
    <citation type="submission" date="2018-04" db="EMBL/GenBank/DDBJ databases">
        <title>Micromonosporas from Atacama Desert.</title>
        <authorList>
            <person name="Carro L."/>
            <person name="Klenk H.-P."/>
            <person name="Goodfellow M."/>
        </authorList>
    </citation>
    <scope>NUCLEOTIDE SEQUENCE [LARGE SCALE GENOMIC DNA]</scope>
    <source>
        <strain evidence="9 10">LB19</strain>
    </source>
</reference>
<keyword evidence="6" id="KW-0119">Carbohydrate metabolism</keyword>
<keyword evidence="7" id="KW-0624">Polysaccharide degradation</keyword>
<evidence type="ECO:0000256" key="6">
    <source>
        <dbReference type="ARBA" id="ARBA00023277"/>
    </source>
</evidence>
<keyword evidence="4" id="KW-0732">Signal</keyword>
<sequence>MATACLPSPRTERVDSPPDDLQCGPRGRRGVAGVRRTVAVLTGLCLIVVAAACGERGQPSSAPPATPSASSERPAAGDHQLTLKHNGLDRSYLLHAPPGYDPNRSPALVIALHFYPGSGSAMWELAGLDAKADKDNVLVAYPDGQGGGFNALICCGKADDVGFLNALTDHLVQTWHADPNRVFLTGISNGGDMSFRAAVESTGTFAAIGVVSGGYSGHLTTADSYVPKSPVSVITFIGGQDRYASTFQTGMRTWQQRLNCRPSPKASGVPGATHTVAGCADGSEVSVYTLADMGHSWPGAKAGQLAASDAGLSATDLMWEFFAAHPRKG</sequence>
<evidence type="ECO:0000256" key="2">
    <source>
        <dbReference type="ARBA" id="ARBA00022525"/>
    </source>
</evidence>
<name>A0A3N9XYR4_9ACTN</name>
<proteinExistence type="predicted"/>
<keyword evidence="3" id="KW-0858">Xylan degradation</keyword>
<dbReference type="InterPro" id="IPR029058">
    <property type="entry name" value="AB_hydrolase_fold"/>
</dbReference>
<evidence type="ECO:0000256" key="4">
    <source>
        <dbReference type="ARBA" id="ARBA00022729"/>
    </source>
</evidence>
<evidence type="ECO:0000256" key="7">
    <source>
        <dbReference type="ARBA" id="ARBA00023326"/>
    </source>
</evidence>
<dbReference type="SUPFAM" id="SSF53474">
    <property type="entry name" value="alpha/beta-Hydrolases"/>
    <property type="match status" value="1"/>
</dbReference>
<protein>
    <submittedName>
        <fullName evidence="9">Polyhydroxybutyrate depolymerase</fullName>
    </submittedName>
</protein>
<evidence type="ECO:0000256" key="3">
    <source>
        <dbReference type="ARBA" id="ARBA00022651"/>
    </source>
</evidence>
<evidence type="ECO:0000256" key="5">
    <source>
        <dbReference type="ARBA" id="ARBA00022801"/>
    </source>
</evidence>
<evidence type="ECO:0000313" key="9">
    <source>
        <dbReference type="EMBL" id="RQX18070.1"/>
    </source>
</evidence>
<dbReference type="OrthoDB" id="9767239at2"/>
<dbReference type="InterPro" id="IPR043595">
    <property type="entry name" value="FaeB/C/D"/>
</dbReference>
<feature type="region of interest" description="Disordered" evidence="8">
    <location>
        <begin position="56"/>
        <end position="77"/>
    </location>
</feature>
<comment type="caution">
    <text evidence="9">The sequence shown here is derived from an EMBL/GenBank/DDBJ whole genome shotgun (WGS) entry which is preliminary data.</text>
</comment>
<dbReference type="GO" id="GO:0045493">
    <property type="term" value="P:xylan catabolic process"/>
    <property type="evidence" value="ECO:0007669"/>
    <property type="project" value="UniProtKB-KW"/>
</dbReference>
<gene>
    <name evidence="9" type="ORF">DDE19_09185</name>
</gene>
<dbReference type="PANTHER" id="PTHR38050">
    <property type="match status" value="1"/>
</dbReference>
<dbReference type="AlphaFoldDB" id="A0A3N9XYR4"/>
<dbReference type="GO" id="GO:0005576">
    <property type="term" value="C:extracellular region"/>
    <property type="evidence" value="ECO:0007669"/>
    <property type="project" value="UniProtKB-SubCell"/>
</dbReference>
<evidence type="ECO:0000313" key="10">
    <source>
        <dbReference type="Proteomes" id="UP000278981"/>
    </source>
</evidence>
<dbReference type="Proteomes" id="UP000278981">
    <property type="component" value="Unassembled WGS sequence"/>
</dbReference>